<keyword evidence="2" id="KW-0812">Transmembrane</keyword>
<evidence type="ECO:0000313" key="4">
    <source>
        <dbReference type="Proteomes" id="UP000007431"/>
    </source>
</evidence>
<feature type="region of interest" description="Disordered" evidence="1">
    <location>
        <begin position="72"/>
        <end position="102"/>
    </location>
</feature>
<protein>
    <submittedName>
        <fullName evidence="3">Uncharacterized protein</fullName>
    </submittedName>
</protein>
<accession>D8QJM3</accession>
<dbReference type="STRING" id="578458.D8QJM3"/>
<dbReference type="EMBL" id="GL377314">
    <property type="protein sequence ID" value="EFI92012.1"/>
    <property type="molecule type" value="Genomic_DNA"/>
</dbReference>
<proteinExistence type="predicted"/>
<dbReference type="HOGENOM" id="CLU_390862_0_0_1"/>
<feature type="region of interest" description="Disordered" evidence="1">
    <location>
        <begin position="169"/>
        <end position="251"/>
    </location>
</feature>
<evidence type="ECO:0000256" key="2">
    <source>
        <dbReference type="SAM" id="Phobius"/>
    </source>
</evidence>
<sequence>MSRRSPTGDSGERKPLKKYGKAAAKEALVRKLAKQAPSKMKARGAKAVGQKVSNSASESTVWNASALTATGLATPAPSAKRERSGNAPNAEPLTPAKKSKVDASASLIAGTGKEVRIDGSLKILIVLMRAKVTNFGLIPMWLKAQRPEVFGEAQAGVSENINKFASTVPANQSKAIQSSPPVSPPSTPSPLPGTTPPALAGSPSSDLNNLNKSSSSDTVVSPSSQTPVDTSSGTSTMPATAQGSQQVSVERQLPSPYDAEKAPDWRTAPLWTYSVLQKAGIDKAGRPSDMWRLGLIKGVFVAYFLSFFAYLLTSARYRAASGDDPYGQDSHLILNSPTPSPRSSVAPAALTPTLDAPTSRITRTLLEHLLTRHGQRCEKSRLGLVLRLAPDDPAPRRISALSNAGEGFVHPPTVDVFVEPRFVDDVRDRYEVEDLQYMVTVRALCVPANYFDDVSFVRNAFAASGDRLPAKARSLARAAINAVVAGGRAFEFATFKREIARLTKDVPLDETAELHERIRVIESFFARPGQTSDVASMFARELTVVDLWDAGVCEEVRLAMAELIVRKFVSAQPERAGVPLFDDKVLVVEEYDRISGRTAVLRDTLVRVMREKEANRTTVLLDMSDPTMLTRPLCTTADMSIFHRQSAILWPSHVLLPILGPIDLPLFEHRFARLTVNALLEFAELADAEQAKEAMSIVDTYLSVIA</sequence>
<feature type="compositionally biased region" description="Pro residues" evidence="1">
    <location>
        <begin position="181"/>
        <end position="195"/>
    </location>
</feature>
<dbReference type="VEuPathDB" id="FungiDB:SCHCODRAFT_01193821"/>
<dbReference type="InParanoid" id="D8QJM3"/>
<feature type="compositionally biased region" description="Polar residues" evidence="1">
    <location>
        <begin position="51"/>
        <end position="60"/>
    </location>
</feature>
<gene>
    <name evidence="3" type="ORF">SCHCODRAFT_114047</name>
</gene>
<feature type="region of interest" description="Disordered" evidence="1">
    <location>
        <begin position="1"/>
        <end position="60"/>
    </location>
</feature>
<feature type="compositionally biased region" description="Polar residues" evidence="1">
    <location>
        <begin position="233"/>
        <end position="249"/>
    </location>
</feature>
<keyword evidence="4" id="KW-1185">Reference proteome</keyword>
<dbReference type="AlphaFoldDB" id="D8QJM3"/>
<feature type="non-terminal residue" evidence="3">
    <location>
        <position position="706"/>
    </location>
</feature>
<evidence type="ECO:0000256" key="1">
    <source>
        <dbReference type="SAM" id="MobiDB-lite"/>
    </source>
</evidence>
<name>D8QJM3_SCHCM</name>
<keyword evidence="2" id="KW-0472">Membrane</keyword>
<keyword evidence="2" id="KW-1133">Transmembrane helix</keyword>
<feature type="compositionally biased region" description="Low complexity" evidence="1">
    <location>
        <begin position="202"/>
        <end position="232"/>
    </location>
</feature>
<dbReference type="Proteomes" id="UP000007431">
    <property type="component" value="Unassembled WGS sequence"/>
</dbReference>
<evidence type="ECO:0000313" key="3">
    <source>
        <dbReference type="EMBL" id="EFI92012.1"/>
    </source>
</evidence>
<feature type="transmembrane region" description="Helical" evidence="2">
    <location>
        <begin position="293"/>
        <end position="312"/>
    </location>
</feature>
<organism evidence="4">
    <name type="scientific">Schizophyllum commune (strain H4-8 / FGSC 9210)</name>
    <name type="common">Split gill fungus</name>
    <dbReference type="NCBI Taxonomy" id="578458"/>
    <lineage>
        <taxon>Eukaryota</taxon>
        <taxon>Fungi</taxon>
        <taxon>Dikarya</taxon>
        <taxon>Basidiomycota</taxon>
        <taxon>Agaricomycotina</taxon>
        <taxon>Agaricomycetes</taxon>
        <taxon>Agaricomycetidae</taxon>
        <taxon>Agaricales</taxon>
        <taxon>Schizophyllaceae</taxon>
        <taxon>Schizophyllum</taxon>
    </lineage>
</organism>
<reference evidence="3 4" key="1">
    <citation type="journal article" date="2010" name="Nat. Biotechnol.">
        <title>Genome sequence of the model mushroom Schizophyllum commune.</title>
        <authorList>
            <person name="Ohm R.A."/>
            <person name="de Jong J.F."/>
            <person name="Lugones L.G."/>
            <person name="Aerts A."/>
            <person name="Kothe E."/>
            <person name="Stajich J.E."/>
            <person name="de Vries R.P."/>
            <person name="Record E."/>
            <person name="Levasseur A."/>
            <person name="Baker S.E."/>
            <person name="Bartholomew K.A."/>
            <person name="Coutinho P.M."/>
            <person name="Erdmann S."/>
            <person name="Fowler T.J."/>
            <person name="Gathman A.C."/>
            <person name="Lombard V."/>
            <person name="Henrissat B."/>
            <person name="Knabe N."/>
            <person name="Kuees U."/>
            <person name="Lilly W.W."/>
            <person name="Lindquist E."/>
            <person name="Lucas S."/>
            <person name="Magnuson J.K."/>
            <person name="Piumi F."/>
            <person name="Raudaskoski M."/>
            <person name="Salamov A."/>
            <person name="Schmutz J."/>
            <person name="Schwarze F.W.M.R."/>
            <person name="vanKuyk P.A."/>
            <person name="Horton J.S."/>
            <person name="Grigoriev I.V."/>
            <person name="Woesten H.A.B."/>
        </authorList>
    </citation>
    <scope>NUCLEOTIDE SEQUENCE [LARGE SCALE GENOMIC DNA]</scope>
    <source>
        <strain evidence="4">H4-8 / FGSC 9210</strain>
    </source>
</reference>